<comment type="pathway">
    <text evidence="2">Secondary metabolite biosynthesis.</text>
</comment>
<keyword evidence="7" id="KW-0408">Iron</keyword>
<dbReference type="AlphaFoldDB" id="A0A9P3PFC2"/>
<evidence type="ECO:0000313" key="11">
    <source>
        <dbReference type="Proteomes" id="UP001063166"/>
    </source>
</evidence>
<keyword evidence="4" id="KW-0349">Heme</keyword>
<organism evidence="10 11">
    <name type="scientific">Lyophyllum shimeji</name>
    <name type="common">Hon-shimeji</name>
    <name type="synonym">Tricholoma shimeji</name>
    <dbReference type="NCBI Taxonomy" id="47721"/>
    <lineage>
        <taxon>Eukaryota</taxon>
        <taxon>Fungi</taxon>
        <taxon>Dikarya</taxon>
        <taxon>Basidiomycota</taxon>
        <taxon>Agaricomycotina</taxon>
        <taxon>Agaricomycetes</taxon>
        <taxon>Agaricomycetidae</taxon>
        <taxon>Agaricales</taxon>
        <taxon>Tricholomatineae</taxon>
        <taxon>Lyophyllaceae</taxon>
        <taxon>Lyophyllum</taxon>
    </lineage>
</organism>
<name>A0A9P3PFC2_LYOSH</name>
<evidence type="ECO:0000256" key="5">
    <source>
        <dbReference type="ARBA" id="ARBA00022723"/>
    </source>
</evidence>
<comment type="caution">
    <text evidence="10">The sequence shown here is derived from an EMBL/GenBank/DDBJ whole genome shotgun (WGS) entry which is preliminary data.</text>
</comment>
<dbReference type="PANTHER" id="PTHR46300">
    <property type="entry name" value="P450, PUTATIVE (EUROFUNG)-RELATED-RELATED"/>
    <property type="match status" value="1"/>
</dbReference>
<evidence type="ECO:0000256" key="8">
    <source>
        <dbReference type="ARBA" id="ARBA00023033"/>
    </source>
</evidence>
<dbReference type="SUPFAM" id="SSF48264">
    <property type="entry name" value="Cytochrome P450"/>
    <property type="match status" value="1"/>
</dbReference>
<evidence type="ECO:0000313" key="10">
    <source>
        <dbReference type="EMBL" id="GLB34441.1"/>
    </source>
</evidence>
<dbReference type="OrthoDB" id="1055148at2759"/>
<evidence type="ECO:0000256" key="6">
    <source>
        <dbReference type="ARBA" id="ARBA00023002"/>
    </source>
</evidence>
<dbReference type="InterPro" id="IPR050364">
    <property type="entry name" value="Cytochrome_P450_fung"/>
</dbReference>
<dbReference type="EMBL" id="BRPK01000002">
    <property type="protein sequence ID" value="GLB34441.1"/>
    <property type="molecule type" value="Genomic_DNA"/>
</dbReference>
<dbReference type="GO" id="GO:0016705">
    <property type="term" value="F:oxidoreductase activity, acting on paired donors, with incorporation or reduction of molecular oxygen"/>
    <property type="evidence" value="ECO:0007669"/>
    <property type="project" value="InterPro"/>
</dbReference>
<reference evidence="10" key="1">
    <citation type="submission" date="2022-07" db="EMBL/GenBank/DDBJ databases">
        <title>The genome of Lyophyllum shimeji provides insight into the initial evolution of ectomycorrhizal fungal genome.</title>
        <authorList>
            <person name="Kobayashi Y."/>
            <person name="Shibata T."/>
            <person name="Hirakawa H."/>
            <person name="Shigenobu S."/>
            <person name="Nishiyama T."/>
            <person name="Yamada A."/>
            <person name="Hasebe M."/>
            <person name="Kawaguchi M."/>
        </authorList>
    </citation>
    <scope>NUCLEOTIDE SEQUENCE</scope>
    <source>
        <strain evidence="10">AT787</strain>
    </source>
</reference>
<feature type="region of interest" description="Disordered" evidence="9">
    <location>
        <begin position="386"/>
        <end position="412"/>
    </location>
</feature>
<dbReference type="PANTHER" id="PTHR46300:SF5">
    <property type="entry name" value="CYTOCHROME P450"/>
    <property type="match status" value="1"/>
</dbReference>
<accession>A0A9P3PFC2</accession>
<keyword evidence="5" id="KW-0479">Metal-binding</keyword>
<keyword evidence="6" id="KW-0560">Oxidoreductase</keyword>
<evidence type="ECO:0000256" key="2">
    <source>
        <dbReference type="ARBA" id="ARBA00005179"/>
    </source>
</evidence>
<gene>
    <name evidence="10" type="ORF">LshimejAT787_0200060</name>
</gene>
<dbReference type="InterPro" id="IPR036396">
    <property type="entry name" value="Cyt_P450_sf"/>
</dbReference>
<comment type="similarity">
    <text evidence="3">Belongs to the cytochrome P450 family.</text>
</comment>
<evidence type="ECO:0000256" key="3">
    <source>
        <dbReference type="ARBA" id="ARBA00010617"/>
    </source>
</evidence>
<dbReference type="InterPro" id="IPR001128">
    <property type="entry name" value="Cyt_P450"/>
</dbReference>
<evidence type="ECO:0000256" key="9">
    <source>
        <dbReference type="SAM" id="MobiDB-lite"/>
    </source>
</evidence>
<keyword evidence="8" id="KW-0503">Monooxygenase</keyword>
<evidence type="ECO:0000256" key="4">
    <source>
        <dbReference type="ARBA" id="ARBA00022617"/>
    </source>
</evidence>
<feature type="region of interest" description="Disordered" evidence="9">
    <location>
        <begin position="453"/>
        <end position="502"/>
    </location>
</feature>
<protein>
    <submittedName>
        <fullName evidence="10">Uncharacterized protein</fullName>
    </submittedName>
</protein>
<dbReference type="GO" id="GO:0005506">
    <property type="term" value="F:iron ion binding"/>
    <property type="evidence" value="ECO:0007669"/>
    <property type="project" value="InterPro"/>
</dbReference>
<evidence type="ECO:0000256" key="7">
    <source>
        <dbReference type="ARBA" id="ARBA00023004"/>
    </source>
</evidence>
<dbReference type="Proteomes" id="UP001063166">
    <property type="component" value="Unassembled WGS sequence"/>
</dbReference>
<keyword evidence="11" id="KW-1185">Reference proteome</keyword>
<dbReference type="Gene3D" id="1.10.630.10">
    <property type="entry name" value="Cytochrome P450"/>
    <property type="match status" value="2"/>
</dbReference>
<evidence type="ECO:0000256" key="1">
    <source>
        <dbReference type="ARBA" id="ARBA00001971"/>
    </source>
</evidence>
<comment type="cofactor">
    <cofactor evidence="1">
        <name>heme</name>
        <dbReference type="ChEBI" id="CHEBI:30413"/>
    </cofactor>
</comment>
<dbReference type="InterPro" id="IPR002401">
    <property type="entry name" value="Cyt_P450_E_grp-I"/>
</dbReference>
<dbReference type="PRINTS" id="PR00463">
    <property type="entry name" value="EP450I"/>
</dbReference>
<feature type="region of interest" description="Disordered" evidence="9">
    <location>
        <begin position="171"/>
        <end position="203"/>
    </location>
</feature>
<proteinExistence type="inferred from homology"/>
<sequence length="681" mass="73824">MSERMTVSPPVSSRSLSRYGAIFQSRPMPHTFGGLLGVASKKAITLGTSPDDDQLKGKRRLAIASVSPANSRAYEAVMERAAQYIVRRLSTASQNANGGPIDSFSISFDGAAVLNLTVICGASVAEASFLLKDSPFPTKRLGQIRNIHGHPRDFLPFLRILPTAAHSKKPSLSLDTEAAGPPRSSTNAGGHSKTGPRSPARVANSMVSSGLDSHMPNTLLWGLGLLASRKDIQAKAYDSRDNYLLAFVKEIRRYFNTFGLALARETIGKDAVWNGHFIPEGTMVYCNTHAMNRDPTRFSSPDEFKPERYMSGPEAAAPFFSQPHRAAEAELATNAVATLAQRQTQMPTPVGEFWREYVRTTPLGGPGQGGTGAGVVTSQVAVQSADSDRRQFPAEPAQRDMHPKTKTTVHGDPEDLRSYEAAVLKGTAGEVPEEWRCWVCVPRPVDREKAVRLQKGVGGAGSEESQALGRGGNTARPAQPPSTMGPTPHMPPIAKAAPPSSRTTRRSLSYVHIAHDIVPSRETCDKLTRHAQSWRGITALTPFLPPTLPPCPPSPPPTKPLLRRPFPDICGAHYRLCALGLDDRSIYEHHNVLRSYLSDPLNVFGCEDRQWGDALRAQRVPAERGLASCLVSPARRRGGRGREIEAAAAAAREHERRDGETLAFAVFALRDPKANEGYQGG</sequence>
<dbReference type="GO" id="GO:0004497">
    <property type="term" value="F:monooxygenase activity"/>
    <property type="evidence" value="ECO:0007669"/>
    <property type="project" value="UniProtKB-KW"/>
</dbReference>
<dbReference type="Pfam" id="PF00067">
    <property type="entry name" value="p450"/>
    <property type="match status" value="1"/>
</dbReference>
<dbReference type="GO" id="GO:0020037">
    <property type="term" value="F:heme binding"/>
    <property type="evidence" value="ECO:0007669"/>
    <property type="project" value="InterPro"/>
</dbReference>